<sequence length="830" mass="94852">MEEFMNIDWNPPLEDMLDNVFINEERMIAESVMYKIMRGGFTDPFAESEFEDETDTEISDDKINDVSKNIDTGTNTVSNNITLVVKKATKKRTKSKKKANDVQKRQQNAAALNEELQLKNKKRKYVPGIVRCPIKFPRPSFLTKEQQALCLRVLLRFSGSEKPEVTQTNREELETYIQLTSLIHKEQEEFLQVAKKHWDGSNLKIVCEDYINCHWHSKIENLKKLPKYYIEAGDLAFVSEKKIGIRYDRTLLEMGTIPRVILPTFITSYILNVNHKRLEQNYPVRTDKNIIEPSLSSKNPVSQDPNCQLLAEANDVDLVISSSGLNCLLINTGPNYNNTWILPVVIKQNKKGKNTIYIDKPLPPTMRTIPQKNSWVLKYILKSHLVHPNHPTSLRLSKDQEHLNNYDNHLDSLKSTELSRMEVKKNDQVNTKKRKLSESDFGKNINNATKIQKTSLDGSVRSSSNESTLENKLLNSLQTSRAGTVFGKSTTSENDLLVEDVSKLENLNNFTELVIDAEQKKIEDFAEQESDNREDHLSQELPNPKPNSNVESTTKFSKNIDIKNKEQVENVDSETQRFPDATSGRHNVSYKLFSIGTSEASESELLKNNPKDYKILYRSKIDGVEKLPDGEMQLVMLAPKLEHQVALGAEAVTLEEALKQWSSLVFRPGAVLIRARISEQSKEILQLEKRTAISINNELKRLYNVKVEDSLVLLHNVIHTLSELQPGRYLLRHTLRNGAFATIYKEIETSGKKVLDLHSLYADEVFRTIPNTPWPLLDKVVVTPMLSCFERMPAMFYPSQGRNVGKEKGSPSKNKPTQSGVRRSQRNKMK</sequence>
<evidence type="ECO:0000259" key="3">
    <source>
        <dbReference type="Pfam" id="PF10505"/>
    </source>
</evidence>
<evidence type="ECO:0000256" key="2">
    <source>
        <dbReference type="SAM" id="MobiDB-lite"/>
    </source>
</evidence>
<dbReference type="GeneID" id="107272268"/>
<organism evidence="4 5">
    <name type="scientific">Cephus cinctus</name>
    <name type="common">Wheat stem sawfly</name>
    <dbReference type="NCBI Taxonomy" id="211228"/>
    <lineage>
        <taxon>Eukaryota</taxon>
        <taxon>Metazoa</taxon>
        <taxon>Ecdysozoa</taxon>
        <taxon>Arthropoda</taxon>
        <taxon>Hexapoda</taxon>
        <taxon>Insecta</taxon>
        <taxon>Pterygota</taxon>
        <taxon>Neoptera</taxon>
        <taxon>Endopterygota</taxon>
        <taxon>Hymenoptera</taxon>
        <taxon>Cephoidea</taxon>
        <taxon>Cephidae</taxon>
        <taxon>Cephus</taxon>
    </lineage>
</organism>
<evidence type="ECO:0000313" key="5">
    <source>
        <dbReference type="RefSeq" id="XP_015604752.1"/>
    </source>
</evidence>
<name>A0AAJ7CA53_CEPCN</name>
<evidence type="ECO:0000256" key="1">
    <source>
        <dbReference type="SAM" id="Coils"/>
    </source>
</evidence>
<dbReference type="RefSeq" id="XP_015604752.1">
    <property type="nucleotide sequence ID" value="XM_015749266.2"/>
</dbReference>
<dbReference type="PANTHER" id="PTHR14633:SF3">
    <property type="entry name" value="LITTLE ELONGATION COMPLEX SUBUNIT 2"/>
    <property type="match status" value="1"/>
</dbReference>
<dbReference type="PANTHER" id="PTHR14633">
    <property type="entry name" value="LITTLE ELONGATION COMPLEX SUBUNIT 2"/>
    <property type="match status" value="1"/>
</dbReference>
<protein>
    <submittedName>
        <fullName evidence="5">Little elongation complex subunit 2</fullName>
    </submittedName>
</protein>
<feature type="coiled-coil region" evidence="1">
    <location>
        <begin position="85"/>
        <end position="122"/>
    </location>
</feature>
<feature type="compositionally biased region" description="Basic and acidic residues" evidence="2">
    <location>
        <begin position="527"/>
        <end position="538"/>
    </location>
</feature>
<dbReference type="GO" id="GO:0045945">
    <property type="term" value="P:positive regulation of transcription by RNA polymerase III"/>
    <property type="evidence" value="ECO:0007669"/>
    <property type="project" value="TreeGrafter"/>
</dbReference>
<feature type="region of interest" description="Disordered" evidence="2">
    <location>
        <begin position="527"/>
        <end position="555"/>
    </location>
</feature>
<dbReference type="GO" id="GO:0042796">
    <property type="term" value="P:snRNA transcription by RNA polymerase III"/>
    <property type="evidence" value="ECO:0007669"/>
    <property type="project" value="TreeGrafter"/>
</dbReference>
<proteinExistence type="predicted"/>
<feature type="compositionally biased region" description="Polar residues" evidence="2">
    <location>
        <begin position="546"/>
        <end position="555"/>
    </location>
</feature>
<keyword evidence="1" id="KW-0175">Coiled coil</keyword>
<feature type="compositionally biased region" description="Polar residues" evidence="2">
    <location>
        <begin position="811"/>
        <end position="822"/>
    </location>
</feature>
<reference evidence="5" key="1">
    <citation type="submission" date="2025-08" db="UniProtKB">
        <authorList>
            <consortium name="RefSeq"/>
        </authorList>
    </citation>
    <scope>IDENTIFICATION</scope>
</reference>
<dbReference type="InterPro" id="IPR019535">
    <property type="entry name" value="ICE2_C"/>
</dbReference>
<dbReference type="AlphaFoldDB" id="A0AAJ7CA53"/>
<dbReference type="Pfam" id="PF10505">
    <property type="entry name" value="NARG2_C"/>
    <property type="match status" value="1"/>
</dbReference>
<accession>A0AAJ7CA53</accession>
<feature type="region of interest" description="Disordered" evidence="2">
    <location>
        <begin position="800"/>
        <end position="830"/>
    </location>
</feature>
<dbReference type="Proteomes" id="UP000694920">
    <property type="component" value="Unplaced"/>
</dbReference>
<feature type="domain" description="Little elongation complex subunit 2 C-terminal" evidence="3">
    <location>
        <begin position="584"/>
        <end position="798"/>
    </location>
</feature>
<evidence type="ECO:0000313" key="4">
    <source>
        <dbReference type="Proteomes" id="UP000694920"/>
    </source>
</evidence>
<keyword evidence="4" id="KW-1185">Reference proteome</keyword>
<gene>
    <name evidence="5" type="primary">LOC107272268</name>
</gene>
<feature type="region of interest" description="Disordered" evidence="2">
    <location>
        <begin position="422"/>
        <end position="441"/>
    </location>
</feature>
<dbReference type="KEGG" id="ccin:107272268"/>
<dbReference type="GO" id="GO:0008023">
    <property type="term" value="C:transcription elongation factor complex"/>
    <property type="evidence" value="ECO:0007669"/>
    <property type="project" value="InterPro"/>
</dbReference>
<dbReference type="GO" id="GO:0042795">
    <property type="term" value="P:snRNA transcription by RNA polymerase II"/>
    <property type="evidence" value="ECO:0007669"/>
    <property type="project" value="TreeGrafter"/>
</dbReference>